<sequence length="98" mass="10440">MGCRIGDDGREVLVLIEGNRPWCRASEGLAPLEPPRPRVRQAADIPQPKAKRGRRPIFEPITPAAKRPARLPGPCVICGGDPGRNRVCLGCLGAGPIA</sequence>
<gene>
    <name evidence="2" type="ORF">OJF2_24940</name>
</gene>
<feature type="region of interest" description="Disordered" evidence="1">
    <location>
        <begin position="33"/>
        <end position="65"/>
    </location>
</feature>
<dbReference type="KEGG" id="agv:OJF2_24940"/>
<dbReference type="AlphaFoldDB" id="A0A5B9W185"/>
<accession>A0A5B9W185</accession>
<keyword evidence="3" id="KW-1185">Reference proteome</keyword>
<evidence type="ECO:0000313" key="2">
    <source>
        <dbReference type="EMBL" id="QEH33961.1"/>
    </source>
</evidence>
<protein>
    <submittedName>
        <fullName evidence="2">Uncharacterized protein</fullName>
    </submittedName>
</protein>
<name>A0A5B9W185_9BACT</name>
<proteinExistence type="predicted"/>
<dbReference type="EMBL" id="CP042997">
    <property type="protein sequence ID" value="QEH33961.1"/>
    <property type="molecule type" value="Genomic_DNA"/>
</dbReference>
<evidence type="ECO:0000256" key="1">
    <source>
        <dbReference type="SAM" id="MobiDB-lite"/>
    </source>
</evidence>
<organism evidence="2 3">
    <name type="scientific">Aquisphaera giovannonii</name>
    <dbReference type="NCBI Taxonomy" id="406548"/>
    <lineage>
        <taxon>Bacteria</taxon>
        <taxon>Pseudomonadati</taxon>
        <taxon>Planctomycetota</taxon>
        <taxon>Planctomycetia</taxon>
        <taxon>Isosphaerales</taxon>
        <taxon>Isosphaeraceae</taxon>
        <taxon>Aquisphaera</taxon>
    </lineage>
</organism>
<reference evidence="2 3" key="1">
    <citation type="submission" date="2019-08" db="EMBL/GenBank/DDBJ databases">
        <title>Deep-cultivation of Planctomycetes and their phenomic and genomic characterization uncovers novel biology.</title>
        <authorList>
            <person name="Wiegand S."/>
            <person name="Jogler M."/>
            <person name="Boedeker C."/>
            <person name="Pinto D."/>
            <person name="Vollmers J."/>
            <person name="Rivas-Marin E."/>
            <person name="Kohn T."/>
            <person name="Peeters S.H."/>
            <person name="Heuer A."/>
            <person name="Rast P."/>
            <person name="Oberbeckmann S."/>
            <person name="Bunk B."/>
            <person name="Jeske O."/>
            <person name="Meyerdierks A."/>
            <person name="Storesund J.E."/>
            <person name="Kallscheuer N."/>
            <person name="Luecker S."/>
            <person name="Lage O.M."/>
            <person name="Pohl T."/>
            <person name="Merkel B.J."/>
            <person name="Hornburger P."/>
            <person name="Mueller R.-W."/>
            <person name="Bruemmer F."/>
            <person name="Labrenz M."/>
            <person name="Spormann A.M."/>
            <person name="Op den Camp H."/>
            <person name="Overmann J."/>
            <person name="Amann R."/>
            <person name="Jetten M.S.M."/>
            <person name="Mascher T."/>
            <person name="Medema M.H."/>
            <person name="Devos D.P."/>
            <person name="Kaster A.-K."/>
            <person name="Ovreas L."/>
            <person name="Rohde M."/>
            <person name="Galperin M.Y."/>
            <person name="Jogler C."/>
        </authorList>
    </citation>
    <scope>NUCLEOTIDE SEQUENCE [LARGE SCALE GENOMIC DNA]</scope>
    <source>
        <strain evidence="2 3">OJF2</strain>
    </source>
</reference>
<evidence type="ECO:0000313" key="3">
    <source>
        <dbReference type="Proteomes" id="UP000324233"/>
    </source>
</evidence>
<dbReference type="Proteomes" id="UP000324233">
    <property type="component" value="Chromosome"/>
</dbReference>